<reference evidence="2 4" key="2">
    <citation type="submission" date="2020-08" db="EMBL/GenBank/DDBJ databases">
        <title>Genomic Encyclopedia of Type Strains, Phase IV (KMG-IV): sequencing the most valuable type-strain genomes for metagenomic binning, comparative biology and taxonomic classification.</title>
        <authorList>
            <person name="Goeker M."/>
        </authorList>
    </citation>
    <scope>NUCLEOTIDE SEQUENCE [LARGE SCALE GENOMIC DNA]</scope>
    <source>
        <strain evidence="2 4">DSM 22419</strain>
    </source>
</reference>
<sequence length="125" mass="14276">MDKIKFIIILSVLLIMASCNPVTNKKDDSQNLLNKVNAVENQWIDYNGTIESDNSMMKSQFIPYNSNQDYIVNNDAYVSYYKGEDFITTELHEADTKLNSVEEANGIILSFNKENKNGIKLINKD</sequence>
<comment type="caution">
    <text evidence="1">The sequence shown here is derived from an EMBL/GenBank/DDBJ whole genome shotgun (WGS) entry which is preliminary data.</text>
</comment>
<keyword evidence="4" id="KW-1185">Reference proteome</keyword>
<gene>
    <name evidence="2" type="ORF">HNR41_000608</name>
    <name evidence="1" type="ORF">JEOCOQ751_00997</name>
</gene>
<accession>A0A6V7RBK9</accession>
<dbReference type="AlphaFoldDB" id="A0A6V7RBK9"/>
<dbReference type="EMBL" id="JACHFF010000001">
    <property type="protein sequence ID" value="MBB6422682.1"/>
    <property type="molecule type" value="Genomic_DNA"/>
</dbReference>
<dbReference type="RefSeq" id="WP_184281626.1">
    <property type="nucleotide sequence ID" value="NZ_BMCO01000001.1"/>
</dbReference>
<evidence type="ECO:0000313" key="3">
    <source>
        <dbReference type="Proteomes" id="UP000534001"/>
    </source>
</evidence>
<dbReference type="PROSITE" id="PS51257">
    <property type="entry name" value="PROKAR_LIPOPROTEIN"/>
    <property type="match status" value="1"/>
</dbReference>
<evidence type="ECO:0000313" key="2">
    <source>
        <dbReference type="EMBL" id="MBB6422682.1"/>
    </source>
</evidence>
<protein>
    <recommendedName>
        <fullName evidence="5">Lipoprotein</fullName>
    </recommendedName>
</protein>
<name>A0A6V7RBK9_9STAP</name>
<dbReference type="Proteomes" id="UP000545588">
    <property type="component" value="Unassembled WGS sequence"/>
</dbReference>
<evidence type="ECO:0000313" key="1">
    <source>
        <dbReference type="EMBL" id="CAD2074710.1"/>
    </source>
</evidence>
<evidence type="ECO:0008006" key="5">
    <source>
        <dbReference type="Google" id="ProtNLM"/>
    </source>
</evidence>
<dbReference type="EMBL" id="CAJEWA010000005">
    <property type="protein sequence ID" value="CAD2074710.1"/>
    <property type="molecule type" value="Genomic_DNA"/>
</dbReference>
<dbReference type="Proteomes" id="UP000534001">
    <property type="component" value="Unassembled WGS sequence"/>
</dbReference>
<proteinExistence type="predicted"/>
<evidence type="ECO:0000313" key="4">
    <source>
        <dbReference type="Proteomes" id="UP000545588"/>
    </source>
</evidence>
<organism evidence="1 3">
    <name type="scientific">Jeotgalicoccus coquinae</name>
    <dbReference type="NCBI Taxonomy" id="709509"/>
    <lineage>
        <taxon>Bacteria</taxon>
        <taxon>Bacillati</taxon>
        <taxon>Bacillota</taxon>
        <taxon>Bacilli</taxon>
        <taxon>Bacillales</taxon>
        <taxon>Staphylococcaceae</taxon>
        <taxon>Jeotgalicoccus</taxon>
    </lineage>
</organism>
<reference evidence="1 3" key="1">
    <citation type="submission" date="2020-07" db="EMBL/GenBank/DDBJ databases">
        <authorList>
            <person name="Criscuolo A."/>
        </authorList>
    </citation>
    <scope>NUCLEOTIDE SEQUENCE [LARGE SCALE GENOMIC DNA]</scope>
    <source>
        <strain evidence="1">CIP111751</strain>
    </source>
</reference>